<organism evidence="1 2">
    <name type="scientific">Coccidioides posadasii RMSCC 3488</name>
    <dbReference type="NCBI Taxonomy" id="454284"/>
    <lineage>
        <taxon>Eukaryota</taxon>
        <taxon>Fungi</taxon>
        <taxon>Dikarya</taxon>
        <taxon>Ascomycota</taxon>
        <taxon>Pezizomycotina</taxon>
        <taxon>Eurotiomycetes</taxon>
        <taxon>Eurotiomycetidae</taxon>
        <taxon>Onygenales</taxon>
        <taxon>Onygenaceae</taxon>
        <taxon>Coccidioides</taxon>
    </lineage>
</organism>
<dbReference type="Proteomes" id="UP000054567">
    <property type="component" value="Unassembled WGS sequence"/>
</dbReference>
<reference evidence="2" key="3">
    <citation type="journal article" date="2010" name="Genome Res.">
        <title>Population genomic sequencing of Coccidioides fungi reveals recent hybridization and transposon control.</title>
        <authorList>
            <person name="Neafsey D.E."/>
            <person name="Barker B.M."/>
            <person name="Sharpton T.J."/>
            <person name="Stajich J.E."/>
            <person name="Park D.J."/>
            <person name="Whiston E."/>
            <person name="Hung C.-Y."/>
            <person name="McMahan C."/>
            <person name="White J."/>
            <person name="Sykes S."/>
            <person name="Heiman D."/>
            <person name="Young S."/>
            <person name="Zeng Q."/>
            <person name="Abouelleil A."/>
            <person name="Aftuck L."/>
            <person name="Bessette D."/>
            <person name="Brown A."/>
            <person name="FitzGerald M."/>
            <person name="Lui A."/>
            <person name="Macdonald J.P."/>
            <person name="Priest M."/>
            <person name="Orbach M.J."/>
            <person name="Galgiani J.N."/>
            <person name="Kirkland T.N."/>
            <person name="Cole G.T."/>
            <person name="Birren B.W."/>
            <person name="Henn M.R."/>
            <person name="Taylor J.W."/>
            <person name="Rounsley S.D."/>
        </authorList>
    </citation>
    <scope>NUCLEOTIDE SEQUENCE [LARGE SCALE GENOMIC DNA]</scope>
    <source>
        <strain evidence="2">RMSCC 3488</strain>
    </source>
</reference>
<sequence>MQVENHGYDSLELVILEAGLGVGESKLAILRRYYNHLTWRLTCSSLPGAVQPDKGCLALHPRRSSSIPSYYFPTTTQNDLPILIYIILGSQTGRYEYKSSFRPDRNRGIELPCRL</sequence>
<dbReference type="AlphaFoldDB" id="A0A0J6FG69"/>
<dbReference type="EMBL" id="DS268111">
    <property type="protein sequence ID" value="KMM69283.1"/>
    <property type="molecule type" value="Genomic_DNA"/>
</dbReference>
<protein>
    <submittedName>
        <fullName evidence="1">Uncharacterized protein</fullName>
    </submittedName>
</protein>
<gene>
    <name evidence="1" type="ORF">CPAG_05603</name>
</gene>
<accession>A0A0J6FG69</accession>
<evidence type="ECO:0000313" key="2">
    <source>
        <dbReference type="Proteomes" id="UP000054567"/>
    </source>
</evidence>
<reference evidence="1 2" key="1">
    <citation type="submission" date="2007-06" db="EMBL/GenBank/DDBJ databases">
        <title>The Genome Sequence of Coccidioides posadasii RMSCC_3488.</title>
        <authorList>
            <consortium name="Coccidioides Genome Resources Consortium"/>
            <consortium name="The Broad Institute Genome Sequencing Platform"/>
            <person name="Henn M.R."/>
            <person name="Sykes S."/>
            <person name="Young S."/>
            <person name="Jaffe D."/>
            <person name="Berlin A."/>
            <person name="Alvarez P."/>
            <person name="Butler J."/>
            <person name="Gnerre S."/>
            <person name="Grabherr M."/>
            <person name="Mauceli E."/>
            <person name="Brockman W."/>
            <person name="Kodira C."/>
            <person name="Alvarado L."/>
            <person name="Zeng Q."/>
            <person name="Crawford M."/>
            <person name="Antoine C."/>
            <person name="Devon K."/>
            <person name="Galgiani J."/>
            <person name="Orsborn K."/>
            <person name="Lewis M.L."/>
            <person name="Nusbaum C."/>
            <person name="Galagan J."/>
            <person name="Birren B."/>
        </authorList>
    </citation>
    <scope>NUCLEOTIDE SEQUENCE [LARGE SCALE GENOMIC DNA]</scope>
    <source>
        <strain evidence="1 2">RMSCC 3488</strain>
    </source>
</reference>
<reference evidence="2" key="2">
    <citation type="journal article" date="2009" name="Genome Res.">
        <title>Comparative genomic analyses of the human fungal pathogens Coccidioides and their relatives.</title>
        <authorList>
            <person name="Sharpton T.J."/>
            <person name="Stajich J.E."/>
            <person name="Rounsley S.D."/>
            <person name="Gardner M.J."/>
            <person name="Wortman J.R."/>
            <person name="Jordar V.S."/>
            <person name="Maiti R."/>
            <person name="Kodira C.D."/>
            <person name="Neafsey D.E."/>
            <person name="Zeng Q."/>
            <person name="Hung C.-Y."/>
            <person name="McMahan C."/>
            <person name="Muszewska A."/>
            <person name="Grynberg M."/>
            <person name="Mandel M.A."/>
            <person name="Kellner E.M."/>
            <person name="Barker B.M."/>
            <person name="Galgiani J.N."/>
            <person name="Orbach M.J."/>
            <person name="Kirkland T.N."/>
            <person name="Cole G.T."/>
            <person name="Henn M.R."/>
            <person name="Birren B.W."/>
            <person name="Taylor J.W."/>
        </authorList>
    </citation>
    <scope>NUCLEOTIDE SEQUENCE [LARGE SCALE GENOMIC DNA]</scope>
    <source>
        <strain evidence="2">RMSCC 3488</strain>
    </source>
</reference>
<name>A0A0J6FG69_COCPO</name>
<dbReference type="VEuPathDB" id="FungiDB:CPAG_05603"/>
<proteinExistence type="predicted"/>
<evidence type="ECO:0000313" key="1">
    <source>
        <dbReference type="EMBL" id="KMM69283.1"/>
    </source>
</evidence>